<evidence type="ECO:0000256" key="1">
    <source>
        <dbReference type="SAM" id="MobiDB-lite"/>
    </source>
</evidence>
<proteinExistence type="predicted"/>
<feature type="compositionally biased region" description="Acidic residues" evidence="1">
    <location>
        <begin position="45"/>
        <end position="62"/>
    </location>
</feature>
<name>A0A4Z2F7M8_9TELE</name>
<reference evidence="2 3" key="1">
    <citation type="submission" date="2019-03" db="EMBL/GenBank/DDBJ databases">
        <title>First draft genome of Liparis tanakae, snailfish: a comprehensive survey of snailfish specific genes.</title>
        <authorList>
            <person name="Kim W."/>
            <person name="Song I."/>
            <person name="Jeong J.-H."/>
            <person name="Kim D."/>
            <person name="Kim S."/>
            <person name="Ryu S."/>
            <person name="Song J.Y."/>
            <person name="Lee S.K."/>
        </authorList>
    </citation>
    <scope>NUCLEOTIDE SEQUENCE [LARGE SCALE GENOMIC DNA]</scope>
    <source>
        <tissue evidence="2">Muscle</tissue>
    </source>
</reference>
<keyword evidence="3" id="KW-1185">Reference proteome</keyword>
<evidence type="ECO:0000313" key="3">
    <source>
        <dbReference type="Proteomes" id="UP000314294"/>
    </source>
</evidence>
<organism evidence="2 3">
    <name type="scientific">Liparis tanakae</name>
    <name type="common">Tanaka's snailfish</name>
    <dbReference type="NCBI Taxonomy" id="230148"/>
    <lineage>
        <taxon>Eukaryota</taxon>
        <taxon>Metazoa</taxon>
        <taxon>Chordata</taxon>
        <taxon>Craniata</taxon>
        <taxon>Vertebrata</taxon>
        <taxon>Euteleostomi</taxon>
        <taxon>Actinopterygii</taxon>
        <taxon>Neopterygii</taxon>
        <taxon>Teleostei</taxon>
        <taxon>Neoteleostei</taxon>
        <taxon>Acanthomorphata</taxon>
        <taxon>Eupercaria</taxon>
        <taxon>Perciformes</taxon>
        <taxon>Cottioidei</taxon>
        <taxon>Cottales</taxon>
        <taxon>Liparidae</taxon>
        <taxon>Liparis</taxon>
    </lineage>
</organism>
<feature type="region of interest" description="Disordered" evidence="1">
    <location>
        <begin position="42"/>
        <end position="63"/>
    </location>
</feature>
<dbReference type="Proteomes" id="UP000314294">
    <property type="component" value="Unassembled WGS sequence"/>
</dbReference>
<dbReference type="AlphaFoldDB" id="A0A4Z2F7M8"/>
<accession>A0A4Z2F7M8</accession>
<sequence>MRRNASQRENWEQEHWEQEHWEHWEQEQWEQEQWMHSVVICSSSSDEEEEARAAGDEEEEVPLTDICCSPSEFTGRHIRLSFFSSAFRPGAIPAPFGFVSPTEEKKWGGK</sequence>
<protein>
    <submittedName>
        <fullName evidence="2">Uncharacterized protein</fullName>
    </submittedName>
</protein>
<comment type="caution">
    <text evidence="2">The sequence shown here is derived from an EMBL/GenBank/DDBJ whole genome shotgun (WGS) entry which is preliminary data.</text>
</comment>
<dbReference type="EMBL" id="SRLO01001556">
    <property type="protein sequence ID" value="TNN36900.1"/>
    <property type="molecule type" value="Genomic_DNA"/>
</dbReference>
<evidence type="ECO:0000313" key="2">
    <source>
        <dbReference type="EMBL" id="TNN36900.1"/>
    </source>
</evidence>
<gene>
    <name evidence="2" type="ORF">EYF80_052932</name>
</gene>